<dbReference type="Proteomes" id="UP000077885">
    <property type="component" value="Unassembled WGS sequence"/>
</dbReference>
<dbReference type="EMBL" id="LXSL01000013">
    <property type="protein sequence ID" value="OAM30028.1"/>
    <property type="molecule type" value="Genomic_DNA"/>
</dbReference>
<dbReference type="STRING" id="1795827.A7P95_03130"/>
<feature type="region of interest" description="Disordered" evidence="1">
    <location>
        <begin position="23"/>
        <end position="50"/>
    </location>
</feature>
<keyword evidence="3" id="KW-1185">Reference proteome</keyword>
<evidence type="ECO:0000313" key="2">
    <source>
        <dbReference type="EMBL" id="OAM30028.1"/>
    </source>
</evidence>
<name>A0A1A9S0F8_9NEIS</name>
<accession>A0A1A9S0F8</accession>
<proteinExistence type="predicted"/>
<evidence type="ECO:0000313" key="3">
    <source>
        <dbReference type="Proteomes" id="UP000077885"/>
    </source>
</evidence>
<evidence type="ECO:0000256" key="1">
    <source>
        <dbReference type="SAM" id="MobiDB-lite"/>
    </source>
</evidence>
<sequence length="74" mass="7982">MANPPVACRRFSHFGTHTAAKVAATTSTIPSHDSAEIRSPNTHTAKNAPKIGSKAVRMPEKLADTVFMPLFHKV</sequence>
<organism evidence="2 3">
    <name type="scientific">Eikenella longinqua</name>
    <dbReference type="NCBI Taxonomy" id="1795827"/>
    <lineage>
        <taxon>Bacteria</taxon>
        <taxon>Pseudomonadati</taxon>
        <taxon>Pseudomonadota</taxon>
        <taxon>Betaproteobacteria</taxon>
        <taxon>Neisseriales</taxon>
        <taxon>Neisseriaceae</taxon>
        <taxon>Eikenella</taxon>
    </lineage>
</organism>
<comment type="caution">
    <text evidence="2">The sequence shown here is derived from an EMBL/GenBank/DDBJ whole genome shotgun (WGS) entry which is preliminary data.</text>
</comment>
<dbReference type="AlphaFoldDB" id="A0A1A9S0F8"/>
<protein>
    <submittedName>
        <fullName evidence="2">Uncharacterized protein</fullName>
    </submittedName>
</protein>
<reference evidence="3" key="1">
    <citation type="submission" date="2016-05" db="EMBL/GenBank/DDBJ databases">
        <title>Draft genome of Corynebacterium afermentans subsp. afermentans LCDC 88199T.</title>
        <authorList>
            <person name="Bernier A.-M."/>
            <person name="Bernard K."/>
        </authorList>
    </citation>
    <scope>NUCLEOTIDE SEQUENCE [LARGE SCALE GENOMIC DNA]</scope>
    <source>
        <strain evidence="3">NML02-A-017</strain>
    </source>
</reference>
<gene>
    <name evidence="2" type="ORF">A7P95_03130</name>
</gene>